<feature type="domain" description="Nudix hydrolase" evidence="3">
    <location>
        <begin position="31"/>
        <end position="165"/>
    </location>
</feature>
<dbReference type="Pfam" id="PF00293">
    <property type="entry name" value="NUDIX"/>
    <property type="match status" value="1"/>
</dbReference>
<evidence type="ECO:0000256" key="1">
    <source>
        <dbReference type="ARBA" id="ARBA00001946"/>
    </source>
</evidence>
<comment type="cofactor">
    <cofactor evidence="1">
        <name>Mg(2+)</name>
        <dbReference type="ChEBI" id="CHEBI:18420"/>
    </cofactor>
</comment>
<gene>
    <name evidence="4" type="ORF">MNBD_NITROSPIRAE01-301</name>
</gene>
<evidence type="ECO:0000313" key="4">
    <source>
        <dbReference type="EMBL" id="VAX25769.1"/>
    </source>
</evidence>
<dbReference type="PANTHER" id="PTHR11839:SF18">
    <property type="entry name" value="NUDIX HYDROLASE DOMAIN-CONTAINING PROTEIN"/>
    <property type="match status" value="1"/>
</dbReference>
<reference evidence="4" key="1">
    <citation type="submission" date="2018-06" db="EMBL/GenBank/DDBJ databases">
        <authorList>
            <person name="Zhirakovskaya E."/>
        </authorList>
    </citation>
    <scope>NUCLEOTIDE SEQUENCE</scope>
</reference>
<evidence type="ECO:0000259" key="3">
    <source>
        <dbReference type="PROSITE" id="PS51462"/>
    </source>
</evidence>
<dbReference type="CDD" id="cd03424">
    <property type="entry name" value="NUDIX_ADPRase_Nudt5_UGPPase_Nudt14"/>
    <property type="match status" value="1"/>
</dbReference>
<organism evidence="4">
    <name type="scientific">hydrothermal vent metagenome</name>
    <dbReference type="NCBI Taxonomy" id="652676"/>
    <lineage>
        <taxon>unclassified sequences</taxon>
        <taxon>metagenomes</taxon>
        <taxon>ecological metagenomes</taxon>
    </lineage>
</organism>
<dbReference type="GO" id="GO:0047631">
    <property type="term" value="F:ADP-ribose diphosphatase activity"/>
    <property type="evidence" value="ECO:0007669"/>
    <property type="project" value="UniProtKB-EC"/>
</dbReference>
<dbReference type="GO" id="GO:0019693">
    <property type="term" value="P:ribose phosphate metabolic process"/>
    <property type="evidence" value="ECO:0007669"/>
    <property type="project" value="TreeGrafter"/>
</dbReference>
<dbReference type="GO" id="GO:0005829">
    <property type="term" value="C:cytosol"/>
    <property type="evidence" value="ECO:0007669"/>
    <property type="project" value="TreeGrafter"/>
</dbReference>
<keyword evidence="2 4" id="KW-0378">Hydrolase</keyword>
<dbReference type="Gene3D" id="3.90.79.10">
    <property type="entry name" value="Nucleoside Triphosphate Pyrophosphohydrolase"/>
    <property type="match status" value="1"/>
</dbReference>
<dbReference type="PROSITE" id="PS51462">
    <property type="entry name" value="NUDIX"/>
    <property type="match status" value="1"/>
</dbReference>
<dbReference type="GO" id="GO:0006753">
    <property type="term" value="P:nucleoside phosphate metabolic process"/>
    <property type="evidence" value="ECO:0007669"/>
    <property type="project" value="TreeGrafter"/>
</dbReference>
<dbReference type="InterPro" id="IPR015797">
    <property type="entry name" value="NUDIX_hydrolase-like_dom_sf"/>
</dbReference>
<protein>
    <submittedName>
        <fullName evidence="4">ADP-ribose pyrophosphatase</fullName>
        <ecNumber evidence="4">3.6.1.13</ecNumber>
    </submittedName>
</protein>
<accession>A0A3B1C6J1</accession>
<dbReference type="AlphaFoldDB" id="A0A3B1C6J1"/>
<dbReference type="PANTHER" id="PTHR11839">
    <property type="entry name" value="UDP/ADP-SUGAR PYROPHOSPHATASE"/>
    <property type="match status" value="1"/>
</dbReference>
<dbReference type="PROSITE" id="PS00893">
    <property type="entry name" value="NUDIX_BOX"/>
    <property type="match status" value="1"/>
</dbReference>
<dbReference type="InterPro" id="IPR000086">
    <property type="entry name" value="NUDIX_hydrolase_dom"/>
</dbReference>
<evidence type="ECO:0000256" key="2">
    <source>
        <dbReference type="ARBA" id="ARBA00022801"/>
    </source>
</evidence>
<sequence length="174" mass="19561">MLREIYKGKTIHVFSEEVELPNGKTTTLDLVRHPGASAVVPLKTNGHVILVHQYRHATGGYLYEIPAGKLSKNENPEDCAIRETEEEVGYHVGKLQKLSAIFTAPGFCDEVIHLYLGTELTNTAQKLDEDEIIEIIEIPFEDAMAKIIDQNIRDAKSIIGLQLAYREAKHQRLI</sequence>
<dbReference type="InterPro" id="IPR020084">
    <property type="entry name" value="NUDIX_hydrolase_CS"/>
</dbReference>
<name>A0A3B1C6J1_9ZZZZ</name>
<dbReference type="SUPFAM" id="SSF55811">
    <property type="entry name" value="Nudix"/>
    <property type="match status" value="1"/>
</dbReference>
<dbReference type="EC" id="3.6.1.13" evidence="4"/>
<dbReference type="EMBL" id="UOGF01000002">
    <property type="protein sequence ID" value="VAX25769.1"/>
    <property type="molecule type" value="Genomic_DNA"/>
</dbReference>
<proteinExistence type="predicted"/>
<dbReference type="FunFam" id="3.90.79.10:FF:000024">
    <property type="entry name" value="ADP-ribose pyrophosphatase"/>
    <property type="match status" value="1"/>
</dbReference>